<dbReference type="InterPro" id="IPR011991">
    <property type="entry name" value="ArsR-like_HTH"/>
</dbReference>
<evidence type="ECO:0000313" key="5">
    <source>
        <dbReference type="EMBL" id="AKM07942.1"/>
    </source>
</evidence>
<dbReference type="InterPro" id="IPR036388">
    <property type="entry name" value="WH-like_DNA-bd_sf"/>
</dbReference>
<evidence type="ECO:0000313" key="6">
    <source>
        <dbReference type="Proteomes" id="UP000037643"/>
    </source>
</evidence>
<evidence type="ECO:0000256" key="1">
    <source>
        <dbReference type="ARBA" id="ARBA00023015"/>
    </source>
</evidence>
<name>A0A0G3X9R2_9SPHN</name>
<dbReference type="CDD" id="cd00090">
    <property type="entry name" value="HTH_ARSR"/>
    <property type="match status" value="1"/>
</dbReference>
<dbReference type="Gene3D" id="1.10.10.10">
    <property type="entry name" value="Winged helix-like DNA-binding domain superfamily/Winged helix DNA-binding domain"/>
    <property type="match status" value="1"/>
</dbReference>
<sequence length="120" mass="12361">MEMTSSTAVDALGALAQEHRLALFRLLVQAGDRGMAAGGIADALGVPNSSLSFHLSHLTRAGLIAQRREGRSIIYTADYAAMDALMGYLLENCCGGAPCTPLPAGTGPIASTSKEAEEPA</sequence>
<dbReference type="Pfam" id="PF12840">
    <property type="entry name" value="HTH_20"/>
    <property type="match status" value="1"/>
</dbReference>
<dbReference type="KEGG" id="amx:AM2010_1880"/>
<feature type="domain" description="HTH arsR-type" evidence="4">
    <location>
        <begin position="1"/>
        <end position="97"/>
    </location>
</feature>
<dbReference type="GO" id="GO:0003700">
    <property type="term" value="F:DNA-binding transcription factor activity"/>
    <property type="evidence" value="ECO:0007669"/>
    <property type="project" value="InterPro"/>
</dbReference>
<dbReference type="SUPFAM" id="SSF46785">
    <property type="entry name" value="Winged helix' DNA-binding domain"/>
    <property type="match status" value="1"/>
</dbReference>
<dbReference type="InterPro" id="IPR051011">
    <property type="entry name" value="Metal_resp_trans_reg"/>
</dbReference>
<protein>
    <submittedName>
        <fullName evidence="5">Putative arsenical resistance operon repressor</fullName>
    </submittedName>
</protein>
<dbReference type="GO" id="GO:0003677">
    <property type="term" value="F:DNA binding"/>
    <property type="evidence" value="ECO:0007669"/>
    <property type="project" value="UniProtKB-KW"/>
</dbReference>
<gene>
    <name evidence="5" type="ORF">AM2010_1880</name>
</gene>
<dbReference type="Proteomes" id="UP000037643">
    <property type="component" value="Chromosome"/>
</dbReference>
<dbReference type="InterPro" id="IPR001845">
    <property type="entry name" value="HTH_ArsR_DNA-bd_dom"/>
</dbReference>
<evidence type="ECO:0000256" key="3">
    <source>
        <dbReference type="ARBA" id="ARBA00023163"/>
    </source>
</evidence>
<dbReference type="PATRIC" id="fig|543877.4.peg.1908"/>
<accession>A0A0G3X9R2</accession>
<dbReference type="STRING" id="543877.AM2010_1880"/>
<dbReference type="PANTHER" id="PTHR43132:SF2">
    <property type="entry name" value="ARSENICAL RESISTANCE OPERON REPRESSOR ARSR-RELATED"/>
    <property type="match status" value="1"/>
</dbReference>
<dbReference type="NCBIfam" id="NF033788">
    <property type="entry name" value="HTH_metalloreg"/>
    <property type="match status" value="1"/>
</dbReference>
<organism evidence="5 6">
    <name type="scientific">Pelagerythrobacter marensis</name>
    <dbReference type="NCBI Taxonomy" id="543877"/>
    <lineage>
        <taxon>Bacteria</taxon>
        <taxon>Pseudomonadati</taxon>
        <taxon>Pseudomonadota</taxon>
        <taxon>Alphaproteobacteria</taxon>
        <taxon>Sphingomonadales</taxon>
        <taxon>Erythrobacteraceae</taxon>
        <taxon>Pelagerythrobacter</taxon>
    </lineage>
</organism>
<keyword evidence="6" id="KW-1185">Reference proteome</keyword>
<keyword evidence="3" id="KW-0804">Transcription</keyword>
<reference evidence="5 6" key="1">
    <citation type="submission" date="2015-06" db="EMBL/GenBank/DDBJ databases">
        <authorList>
            <person name="Kim K.M."/>
        </authorList>
    </citation>
    <scope>NUCLEOTIDE SEQUENCE [LARGE SCALE GENOMIC DNA]</scope>
    <source>
        <strain evidence="5 6">KCTC 22370</strain>
    </source>
</reference>
<dbReference type="PANTHER" id="PTHR43132">
    <property type="entry name" value="ARSENICAL RESISTANCE OPERON REPRESSOR ARSR-RELATED"/>
    <property type="match status" value="1"/>
</dbReference>
<dbReference type="SMART" id="SM00418">
    <property type="entry name" value="HTH_ARSR"/>
    <property type="match status" value="1"/>
</dbReference>
<dbReference type="PRINTS" id="PR00778">
    <property type="entry name" value="HTHARSR"/>
</dbReference>
<evidence type="ECO:0000256" key="2">
    <source>
        <dbReference type="ARBA" id="ARBA00023125"/>
    </source>
</evidence>
<evidence type="ECO:0000259" key="4">
    <source>
        <dbReference type="PROSITE" id="PS50987"/>
    </source>
</evidence>
<dbReference type="InterPro" id="IPR036390">
    <property type="entry name" value="WH_DNA-bd_sf"/>
</dbReference>
<keyword evidence="2" id="KW-0238">DNA-binding</keyword>
<keyword evidence="1" id="KW-0805">Transcription regulation</keyword>
<proteinExistence type="predicted"/>
<dbReference type="EMBL" id="CP011805">
    <property type="protein sequence ID" value="AKM07942.1"/>
    <property type="molecule type" value="Genomic_DNA"/>
</dbReference>
<dbReference type="PROSITE" id="PS50987">
    <property type="entry name" value="HTH_ARSR_2"/>
    <property type="match status" value="1"/>
</dbReference>
<dbReference type="AlphaFoldDB" id="A0A0G3X9R2"/>